<dbReference type="HOGENOM" id="CLU_147162_10_0_5"/>
<dbReference type="Gene3D" id="3.30.2310.20">
    <property type="entry name" value="RelE-like"/>
    <property type="match status" value="1"/>
</dbReference>
<gene>
    <name evidence="2" type="ORF">RG540_CH04730</name>
</gene>
<dbReference type="InterPro" id="IPR007712">
    <property type="entry name" value="RelE/ParE_toxin"/>
</dbReference>
<organism evidence="2 3">
    <name type="scientific">Neorhizobium galegae bv. orientalis str. HAMBI 540</name>
    <dbReference type="NCBI Taxonomy" id="1028800"/>
    <lineage>
        <taxon>Bacteria</taxon>
        <taxon>Pseudomonadati</taxon>
        <taxon>Pseudomonadota</taxon>
        <taxon>Alphaproteobacteria</taxon>
        <taxon>Hyphomicrobiales</taxon>
        <taxon>Rhizobiaceae</taxon>
        <taxon>Rhizobium/Agrobacterium group</taxon>
        <taxon>Neorhizobium</taxon>
    </lineage>
</organism>
<protein>
    <submittedName>
        <fullName evidence="2">Plasmid stabilization system protein</fullName>
    </submittedName>
</protein>
<sequence>MSTYKLDYHPEAEQDLINIYNFIEAYAGRITAQRKLAEIETATYRLADLPKIGTIRDDLIPGLRAVPAAEKAVLCFTVDDETRTVFILCVSYAGSDWASRVKERL</sequence>
<dbReference type="RefSeq" id="WP_038584158.1">
    <property type="nucleotide sequence ID" value="NZ_HG938353.1"/>
</dbReference>
<evidence type="ECO:0000313" key="2">
    <source>
        <dbReference type="EMBL" id="CDN46664.1"/>
    </source>
</evidence>
<dbReference type="EMBL" id="HG938353">
    <property type="protein sequence ID" value="CDN46664.1"/>
    <property type="molecule type" value="Genomic_DNA"/>
</dbReference>
<dbReference type="eggNOG" id="COG3668">
    <property type="taxonomic scope" value="Bacteria"/>
</dbReference>
<accession>A0A068SLG3</accession>
<evidence type="ECO:0000313" key="3">
    <source>
        <dbReference type="Proteomes" id="UP000028181"/>
    </source>
</evidence>
<dbReference type="InterPro" id="IPR035093">
    <property type="entry name" value="RelE/ParE_toxin_dom_sf"/>
</dbReference>
<keyword evidence="1" id="KW-1277">Toxin-antitoxin system</keyword>
<name>A0A068SLG3_NEOGA</name>
<reference evidence="3" key="1">
    <citation type="journal article" date="2014" name="BMC Genomics">
        <title>Genome sequencing of two Neorhizobium galegae strains reveals a noeT gene responsible for the unusual acetylation of the nodulation factors.</title>
        <authorList>
            <person name="Osterman J."/>
            <person name="Marsh J."/>
            <person name="Laine P.K."/>
            <person name="Zeng Z."/>
            <person name="Alatalo E."/>
            <person name="Sullivan J.T."/>
            <person name="Young J.P."/>
            <person name="Thomas-Oates J."/>
            <person name="Paulin L."/>
            <person name="Lindstrom K."/>
        </authorList>
    </citation>
    <scope>NUCLEOTIDE SEQUENCE [LARGE SCALE GENOMIC DNA]</scope>
    <source>
        <strain evidence="3">HAMBI 540</strain>
    </source>
</reference>
<evidence type="ECO:0000256" key="1">
    <source>
        <dbReference type="ARBA" id="ARBA00022649"/>
    </source>
</evidence>
<keyword evidence="3" id="KW-1185">Reference proteome</keyword>
<dbReference type="GeneID" id="24258881"/>
<dbReference type="OrthoDB" id="9814952at2"/>
<dbReference type="KEGG" id="ngg:RG540_CH04730"/>
<dbReference type="AlphaFoldDB" id="A0A068SLG3"/>
<dbReference type="Pfam" id="PF05016">
    <property type="entry name" value="ParE_toxin"/>
    <property type="match status" value="1"/>
</dbReference>
<proteinExistence type="predicted"/>
<dbReference type="PATRIC" id="fig|1028800.3.peg.471"/>
<dbReference type="Proteomes" id="UP000028181">
    <property type="component" value="Chromosome I"/>
</dbReference>